<comment type="catalytic activity">
    <reaction evidence="6">
        <text>N(6)-[(R)-S(8)-aminomethyldihydrolipoyl]-L-lysyl-[protein] + (6S)-5,6,7,8-tetrahydrofolate = N(6)-[(R)-dihydrolipoyl]-L-lysyl-[protein] + (6R)-5,10-methylene-5,6,7,8-tetrahydrofolate + NH4(+)</text>
        <dbReference type="Rhea" id="RHEA:16945"/>
        <dbReference type="Rhea" id="RHEA-COMP:10475"/>
        <dbReference type="Rhea" id="RHEA-COMP:10492"/>
        <dbReference type="ChEBI" id="CHEBI:15636"/>
        <dbReference type="ChEBI" id="CHEBI:28938"/>
        <dbReference type="ChEBI" id="CHEBI:57453"/>
        <dbReference type="ChEBI" id="CHEBI:83100"/>
        <dbReference type="ChEBI" id="CHEBI:83143"/>
        <dbReference type="EC" id="2.1.2.10"/>
    </reaction>
</comment>
<dbReference type="PANTHER" id="PTHR43757:SF2">
    <property type="entry name" value="AMINOMETHYLTRANSFERASE, MITOCHONDRIAL"/>
    <property type="match status" value="1"/>
</dbReference>
<evidence type="ECO:0000256" key="6">
    <source>
        <dbReference type="ARBA" id="ARBA00047665"/>
    </source>
</evidence>
<dbReference type="GO" id="GO:0006546">
    <property type="term" value="P:glycine catabolic process"/>
    <property type="evidence" value="ECO:0007669"/>
    <property type="project" value="InterPro"/>
</dbReference>
<feature type="domain" description="Aminomethyltransferase C-terminal" evidence="9">
    <location>
        <begin position="269"/>
        <end position="344"/>
    </location>
</feature>
<dbReference type="STRING" id="1294262.GCA_001316085_01029"/>
<evidence type="ECO:0000313" key="11">
    <source>
        <dbReference type="Proteomes" id="UP000322983"/>
    </source>
</evidence>
<evidence type="ECO:0000259" key="8">
    <source>
        <dbReference type="Pfam" id="PF01571"/>
    </source>
</evidence>
<dbReference type="Pfam" id="PF01571">
    <property type="entry name" value="GCV_T"/>
    <property type="match status" value="1"/>
</dbReference>
<feature type="domain" description="GCVT N-terminal" evidence="8">
    <location>
        <begin position="7"/>
        <end position="241"/>
    </location>
</feature>
<dbReference type="Gene3D" id="2.40.30.110">
    <property type="entry name" value="Aminomethyltransferase beta-barrel domains"/>
    <property type="match status" value="1"/>
</dbReference>
<dbReference type="GeneID" id="41714844"/>
<evidence type="ECO:0000256" key="3">
    <source>
        <dbReference type="ARBA" id="ARBA00022576"/>
    </source>
</evidence>
<dbReference type="InterPro" id="IPR029043">
    <property type="entry name" value="GcvT/YgfZ_C"/>
</dbReference>
<dbReference type="InterPro" id="IPR027266">
    <property type="entry name" value="TrmE/GcvT-like"/>
</dbReference>
<dbReference type="PIRSF" id="PIRSF006487">
    <property type="entry name" value="GcvT"/>
    <property type="match status" value="1"/>
</dbReference>
<comment type="similarity">
    <text evidence="1">Belongs to the GcvT family.</text>
</comment>
<accession>A0A510DUQ8</accession>
<dbReference type="AlphaFoldDB" id="A0A510DUQ8"/>
<dbReference type="EMBL" id="AP018929">
    <property type="protein sequence ID" value="BBG23790.1"/>
    <property type="molecule type" value="Genomic_DNA"/>
</dbReference>
<evidence type="ECO:0000256" key="5">
    <source>
        <dbReference type="ARBA" id="ARBA00031395"/>
    </source>
</evidence>
<dbReference type="EC" id="2.1.2.10" evidence="2"/>
<sequence>MFVSPLFEVEEKSGANFGEFAGWNMPMTYSSYQEEHLAVRNSVAVFDLSHMGRLRVKGRAEELEELIAKELNGSPGQMIGPTAFLNDRGGFIDDVMTYKISDSDFLLVTNATNREKVIKWIKSNSSLDVEDLTFSLAMIAIQGKKVKEIFNVDEIPHMTFKLNVSYMGMKVFLLSRSGWTGEDGIEVWAEPEIAGAIFTKLAQNGVKPAGLVTRDSIRQEMGYLLYGEDIDESVTPVEARYWVFSLSKGFVGKDAIVEQLRNGVSKIRFGFKMKKGMRVIPRRGMEVTSLGSKVGYVTSSTFSPFLNRVIGMGYISPQHFFLGYSTTVEIRGKTYEIKMDDFPFI</sequence>
<dbReference type="OrthoDB" id="2001at2157"/>
<keyword evidence="3" id="KW-0032">Aminotransferase</keyword>
<dbReference type="GO" id="GO:0008483">
    <property type="term" value="F:transaminase activity"/>
    <property type="evidence" value="ECO:0007669"/>
    <property type="project" value="UniProtKB-KW"/>
</dbReference>
<dbReference type="Gene3D" id="3.30.70.1400">
    <property type="entry name" value="Aminomethyltransferase beta-barrel domains"/>
    <property type="match status" value="1"/>
</dbReference>
<protein>
    <recommendedName>
        <fullName evidence="2">aminomethyltransferase</fullName>
        <ecNumber evidence="2">2.1.2.10</ecNumber>
    </recommendedName>
    <alternativeName>
        <fullName evidence="5">Glycine cleavage system T protein</fullName>
    </alternativeName>
</protein>
<dbReference type="SUPFAM" id="SSF103025">
    <property type="entry name" value="Folate-binding domain"/>
    <property type="match status" value="1"/>
</dbReference>
<evidence type="ECO:0000256" key="4">
    <source>
        <dbReference type="ARBA" id="ARBA00022679"/>
    </source>
</evidence>
<evidence type="ECO:0000256" key="1">
    <source>
        <dbReference type="ARBA" id="ARBA00008609"/>
    </source>
</evidence>
<organism evidence="10 11">
    <name type="scientific">Sulfuracidifex tepidarius</name>
    <dbReference type="NCBI Taxonomy" id="1294262"/>
    <lineage>
        <taxon>Archaea</taxon>
        <taxon>Thermoproteota</taxon>
        <taxon>Thermoprotei</taxon>
        <taxon>Sulfolobales</taxon>
        <taxon>Sulfolobaceae</taxon>
        <taxon>Sulfuracidifex</taxon>
    </lineage>
</organism>
<dbReference type="InterPro" id="IPR013977">
    <property type="entry name" value="GcvT_C"/>
</dbReference>
<dbReference type="Pfam" id="PF08669">
    <property type="entry name" value="GCV_T_C"/>
    <property type="match status" value="1"/>
</dbReference>
<dbReference type="Proteomes" id="UP000322983">
    <property type="component" value="Chromosome"/>
</dbReference>
<evidence type="ECO:0000256" key="7">
    <source>
        <dbReference type="PIRSR" id="PIRSR006487-1"/>
    </source>
</evidence>
<reference evidence="10 11" key="1">
    <citation type="journal article" date="2020" name="Int. J. Syst. Evol. Microbiol.">
        <title>Sulfuracidifex tepidarius gen. nov., sp. nov. and transfer of Sulfolobus metallicus Huber and Stetter 1992 to the genus Sulfuracidifex as Sulfuracidifex metallicus comb. nov.</title>
        <authorList>
            <person name="Itoh T."/>
            <person name="Miura T."/>
            <person name="Sakai H.D."/>
            <person name="Kato S."/>
            <person name="Ohkuma M."/>
            <person name="Takashina T."/>
        </authorList>
    </citation>
    <scope>NUCLEOTIDE SEQUENCE [LARGE SCALE GENOMIC DNA]</scope>
    <source>
        <strain evidence="10 11">IC-006</strain>
    </source>
</reference>
<dbReference type="SUPFAM" id="SSF101790">
    <property type="entry name" value="Aminomethyltransferase beta-barrel domain"/>
    <property type="match status" value="1"/>
</dbReference>
<feature type="binding site" evidence="7">
    <location>
        <position position="186"/>
    </location>
    <ligand>
        <name>substrate</name>
    </ligand>
</feature>
<dbReference type="InterPro" id="IPR006223">
    <property type="entry name" value="GcvT"/>
</dbReference>
<dbReference type="Gene3D" id="3.30.1360.120">
    <property type="entry name" value="Probable tRNA modification gtpase trme, domain 1"/>
    <property type="match status" value="1"/>
</dbReference>
<dbReference type="GO" id="GO:0005960">
    <property type="term" value="C:glycine cleavage complex"/>
    <property type="evidence" value="ECO:0007669"/>
    <property type="project" value="InterPro"/>
</dbReference>
<dbReference type="NCBIfam" id="NF001567">
    <property type="entry name" value="PRK00389.1"/>
    <property type="match status" value="1"/>
</dbReference>
<keyword evidence="4" id="KW-0808">Transferase</keyword>
<evidence type="ECO:0000259" key="9">
    <source>
        <dbReference type="Pfam" id="PF08669"/>
    </source>
</evidence>
<dbReference type="InterPro" id="IPR028896">
    <property type="entry name" value="GcvT/YgfZ/DmdA"/>
</dbReference>
<keyword evidence="11" id="KW-1185">Reference proteome</keyword>
<gene>
    <name evidence="10" type="ORF">IC006_1085</name>
</gene>
<name>A0A510DUQ8_9CREN</name>
<dbReference type="KEGG" id="step:IC006_1085"/>
<evidence type="ECO:0000256" key="2">
    <source>
        <dbReference type="ARBA" id="ARBA00012616"/>
    </source>
</evidence>
<evidence type="ECO:0000313" key="10">
    <source>
        <dbReference type="EMBL" id="BBG23790.1"/>
    </source>
</evidence>
<dbReference type="RefSeq" id="WP_054845492.1">
    <property type="nucleotide sequence ID" value="NZ_AP018929.1"/>
</dbReference>
<dbReference type="Gene3D" id="4.10.1250.10">
    <property type="entry name" value="Aminomethyltransferase fragment"/>
    <property type="match status" value="1"/>
</dbReference>
<dbReference type="NCBIfam" id="TIGR00528">
    <property type="entry name" value="gcvT"/>
    <property type="match status" value="1"/>
</dbReference>
<proteinExistence type="inferred from homology"/>
<dbReference type="InterPro" id="IPR006222">
    <property type="entry name" value="GCVT_N"/>
</dbReference>
<dbReference type="PANTHER" id="PTHR43757">
    <property type="entry name" value="AMINOMETHYLTRANSFERASE"/>
    <property type="match status" value="1"/>
</dbReference>
<dbReference type="GO" id="GO:0004047">
    <property type="term" value="F:aminomethyltransferase activity"/>
    <property type="evidence" value="ECO:0007669"/>
    <property type="project" value="UniProtKB-EC"/>
</dbReference>